<dbReference type="EMBL" id="JASCZI010121135">
    <property type="protein sequence ID" value="MED6160028.1"/>
    <property type="molecule type" value="Genomic_DNA"/>
</dbReference>
<gene>
    <name evidence="2" type="ORF">PIB30_047645</name>
</gene>
<protein>
    <submittedName>
        <fullName evidence="2">Uncharacterized protein</fullName>
    </submittedName>
</protein>
<dbReference type="Proteomes" id="UP001341840">
    <property type="component" value="Unassembled WGS sequence"/>
</dbReference>
<evidence type="ECO:0000313" key="3">
    <source>
        <dbReference type="Proteomes" id="UP001341840"/>
    </source>
</evidence>
<keyword evidence="3" id="KW-1185">Reference proteome</keyword>
<comment type="caution">
    <text evidence="2">The sequence shown here is derived from an EMBL/GenBank/DDBJ whole genome shotgun (WGS) entry which is preliminary data.</text>
</comment>
<name>A0ABU6UIZ4_9FABA</name>
<reference evidence="2 3" key="1">
    <citation type="journal article" date="2023" name="Plants (Basel)">
        <title>Bridging the Gap: Combining Genomics and Transcriptomics Approaches to Understand Stylosanthes scabra, an Orphan Legume from the Brazilian Caatinga.</title>
        <authorList>
            <person name="Ferreira-Neto J.R.C."/>
            <person name="da Silva M.D."/>
            <person name="Binneck E."/>
            <person name="de Melo N.F."/>
            <person name="da Silva R.H."/>
            <person name="de Melo A.L.T.M."/>
            <person name="Pandolfi V."/>
            <person name="Bustamante F.O."/>
            <person name="Brasileiro-Vidal A.C."/>
            <person name="Benko-Iseppon A.M."/>
        </authorList>
    </citation>
    <scope>NUCLEOTIDE SEQUENCE [LARGE SCALE GENOMIC DNA]</scope>
    <source>
        <tissue evidence="2">Leaves</tissue>
    </source>
</reference>
<sequence length="115" mass="12008">MSCASATEQGTKRKGMDRAGPSTKADRGQSGKTNGTHRKRLRVNRNQGNSDQPPPCADPVANGDIPGPVANGDIPGTQQSGNMMDFGALGMEDVDAQVMDIIKALNETLGDLISV</sequence>
<evidence type="ECO:0000313" key="2">
    <source>
        <dbReference type="EMBL" id="MED6160028.1"/>
    </source>
</evidence>
<evidence type="ECO:0000256" key="1">
    <source>
        <dbReference type="SAM" id="MobiDB-lite"/>
    </source>
</evidence>
<accession>A0ABU6UIZ4</accession>
<feature type="region of interest" description="Disordered" evidence="1">
    <location>
        <begin position="1"/>
        <end position="85"/>
    </location>
</feature>
<proteinExistence type="predicted"/>
<organism evidence="2 3">
    <name type="scientific">Stylosanthes scabra</name>
    <dbReference type="NCBI Taxonomy" id="79078"/>
    <lineage>
        <taxon>Eukaryota</taxon>
        <taxon>Viridiplantae</taxon>
        <taxon>Streptophyta</taxon>
        <taxon>Embryophyta</taxon>
        <taxon>Tracheophyta</taxon>
        <taxon>Spermatophyta</taxon>
        <taxon>Magnoliopsida</taxon>
        <taxon>eudicotyledons</taxon>
        <taxon>Gunneridae</taxon>
        <taxon>Pentapetalae</taxon>
        <taxon>rosids</taxon>
        <taxon>fabids</taxon>
        <taxon>Fabales</taxon>
        <taxon>Fabaceae</taxon>
        <taxon>Papilionoideae</taxon>
        <taxon>50 kb inversion clade</taxon>
        <taxon>dalbergioids sensu lato</taxon>
        <taxon>Dalbergieae</taxon>
        <taxon>Pterocarpus clade</taxon>
        <taxon>Stylosanthes</taxon>
    </lineage>
</organism>